<sequence length="240" mass="27228">MSNFELLNPAQHSDLKVITERSADYGDAVNYVMTFPFEFRNIQHCYPIFFQKDATSSAFFPIALLGFEQNENLFLDNPGWNAPYVPLMIRRQPFLIGYQTDANDPNQRNPMVSIDMDNPRVNETDGEALFLEHGGTSDFLQQATESLELIHQAHEHSAKFMAKLAELELLEAFSMTVKLNNGSENQLLGFYTLNEEKVQNLSGDVLSQLNQQGFLQPLFMVIASHSCVSDLVERKNKQVA</sequence>
<evidence type="ECO:0000313" key="1">
    <source>
        <dbReference type="EMBL" id="GHA13348.1"/>
    </source>
</evidence>
<reference evidence="1" key="2">
    <citation type="submission" date="2020-09" db="EMBL/GenBank/DDBJ databases">
        <authorList>
            <person name="Sun Q."/>
            <person name="Kim S."/>
        </authorList>
    </citation>
    <scope>NUCLEOTIDE SEQUENCE</scope>
    <source>
        <strain evidence="1">KCTC 12711</strain>
    </source>
</reference>
<gene>
    <name evidence="1" type="ORF">GCM10008090_23850</name>
</gene>
<protein>
    <submittedName>
        <fullName evidence="1">Peptidase</fullName>
    </submittedName>
</protein>
<dbReference type="RefSeq" id="WP_189401428.1">
    <property type="nucleotide sequence ID" value="NZ_BMXA01000004.1"/>
</dbReference>
<dbReference type="Proteomes" id="UP000614811">
    <property type="component" value="Unassembled WGS sequence"/>
</dbReference>
<comment type="caution">
    <text evidence="1">The sequence shown here is derived from an EMBL/GenBank/DDBJ whole genome shotgun (WGS) entry which is preliminary data.</text>
</comment>
<keyword evidence="2" id="KW-1185">Reference proteome</keyword>
<accession>A0A918VPF2</accession>
<organism evidence="1 2">
    <name type="scientific">Arenicella chitinivorans</name>
    <dbReference type="NCBI Taxonomy" id="1329800"/>
    <lineage>
        <taxon>Bacteria</taxon>
        <taxon>Pseudomonadati</taxon>
        <taxon>Pseudomonadota</taxon>
        <taxon>Gammaproteobacteria</taxon>
        <taxon>Arenicellales</taxon>
        <taxon>Arenicellaceae</taxon>
        <taxon>Arenicella</taxon>
    </lineage>
</organism>
<name>A0A918VPF2_9GAMM</name>
<dbReference type="EMBL" id="BMXA01000004">
    <property type="protein sequence ID" value="GHA13348.1"/>
    <property type="molecule type" value="Genomic_DNA"/>
</dbReference>
<evidence type="ECO:0000313" key="2">
    <source>
        <dbReference type="Proteomes" id="UP000614811"/>
    </source>
</evidence>
<dbReference type="Pfam" id="PF07277">
    <property type="entry name" value="SapC"/>
    <property type="match status" value="1"/>
</dbReference>
<proteinExistence type="predicted"/>
<dbReference type="AlphaFoldDB" id="A0A918VPF2"/>
<reference evidence="1" key="1">
    <citation type="journal article" date="2014" name="Int. J. Syst. Evol. Microbiol.">
        <title>Complete genome sequence of Corynebacterium casei LMG S-19264T (=DSM 44701T), isolated from a smear-ripened cheese.</title>
        <authorList>
            <consortium name="US DOE Joint Genome Institute (JGI-PGF)"/>
            <person name="Walter F."/>
            <person name="Albersmeier A."/>
            <person name="Kalinowski J."/>
            <person name="Ruckert C."/>
        </authorList>
    </citation>
    <scope>NUCLEOTIDE SEQUENCE</scope>
    <source>
        <strain evidence="1">KCTC 12711</strain>
    </source>
</reference>
<dbReference type="InterPro" id="IPR010836">
    <property type="entry name" value="SapC"/>
</dbReference>